<evidence type="ECO:0000256" key="4">
    <source>
        <dbReference type="ARBA" id="ARBA00023157"/>
    </source>
</evidence>
<dbReference type="GO" id="GO:0032991">
    <property type="term" value="C:protein-containing complex"/>
    <property type="evidence" value="ECO:0007669"/>
    <property type="project" value="TreeGrafter"/>
</dbReference>
<dbReference type="Proteomes" id="UP001283361">
    <property type="component" value="Unassembled WGS sequence"/>
</dbReference>
<reference evidence="7" key="1">
    <citation type="journal article" date="2023" name="G3 (Bethesda)">
        <title>A reference genome for the long-term kleptoplast-retaining sea slug Elysia crispata morphotype clarki.</title>
        <authorList>
            <person name="Eastman K.E."/>
            <person name="Pendleton A.L."/>
            <person name="Shaikh M.A."/>
            <person name="Suttiyut T."/>
            <person name="Ogas R."/>
            <person name="Tomko P."/>
            <person name="Gavelis G."/>
            <person name="Widhalm J.R."/>
            <person name="Wisecaver J.H."/>
        </authorList>
    </citation>
    <scope>NUCLEOTIDE SEQUENCE</scope>
    <source>
        <strain evidence="7">ECLA1</strain>
    </source>
</reference>
<comment type="caution">
    <text evidence="5">Lacks conserved residue(s) required for the propagation of feature annotation.</text>
</comment>
<dbReference type="GO" id="GO:0005886">
    <property type="term" value="C:plasma membrane"/>
    <property type="evidence" value="ECO:0007669"/>
    <property type="project" value="TreeGrafter"/>
</dbReference>
<keyword evidence="1 5" id="KW-0245">EGF-like domain</keyword>
<dbReference type="Gene3D" id="4.10.75.10">
    <property type="entry name" value="Elafin-like"/>
    <property type="match status" value="1"/>
</dbReference>
<dbReference type="InterPro" id="IPR008197">
    <property type="entry name" value="WAP_dom"/>
</dbReference>
<evidence type="ECO:0000256" key="5">
    <source>
        <dbReference type="PROSITE-ProRule" id="PRU00076"/>
    </source>
</evidence>
<dbReference type="PANTHER" id="PTHR24049">
    <property type="entry name" value="CRUMBS FAMILY MEMBER"/>
    <property type="match status" value="1"/>
</dbReference>
<dbReference type="CDD" id="cd00199">
    <property type="entry name" value="WAP"/>
    <property type="match status" value="2"/>
</dbReference>
<dbReference type="PROSITE" id="PS01186">
    <property type="entry name" value="EGF_2"/>
    <property type="match status" value="1"/>
</dbReference>
<dbReference type="Gene3D" id="2.10.25.10">
    <property type="entry name" value="Laminin"/>
    <property type="match status" value="1"/>
</dbReference>
<organism evidence="7 8">
    <name type="scientific">Elysia crispata</name>
    <name type="common">lettuce slug</name>
    <dbReference type="NCBI Taxonomy" id="231223"/>
    <lineage>
        <taxon>Eukaryota</taxon>
        <taxon>Metazoa</taxon>
        <taxon>Spiralia</taxon>
        <taxon>Lophotrochozoa</taxon>
        <taxon>Mollusca</taxon>
        <taxon>Gastropoda</taxon>
        <taxon>Heterobranchia</taxon>
        <taxon>Euthyneura</taxon>
        <taxon>Panpulmonata</taxon>
        <taxon>Sacoglossa</taxon>
        <taxon>Placobranchoidea</taxon>
        <taxon>Plakobranchidae</taxon>
        <taxon>Elysia</taxon>
    </lineage>
</organism>
<evidence type="ECO:0000256" key="1">
    <source>
        <dbReference type="ARBA" id="ARBA00022536"/>
    </source>
</evidence>
<dbReference type="GO" id="GO:0005576">
    <property type="term" value="C:extracellular region"/>
    <property type="evidence" value="ECO:0007669"/>
    <property type="project" value="InterPro"/>
</dbReference>
<keyword evidence="8" id="KW-1185">Reference proteome</keyword>
<keyword evidence="4 5" id="KW-1015">Disulfide bond</keyword>
<name>A0AAE1DW88_9GAST</name>
<dbReference type="AlphaFoldDB" id="A0AAE1DW88"/>
<feature type="disulfide bond" evidence="5">
    <location>
        <begin position="452"/>
        <end position="461"/>
    </location>
</feature>
<dbReference type="InterPro" id="IPR036645">
    <property type="entry name" value="Elafin-like_sf"/>
</dbReference>
<dbReference type="GO" id="GO:0007157">
    <property type="term" value="P:heterophilic cell-cell adhesion via plasma membrane cell adhesion molecules"/>
    <property type="evidence" value="ECO:0007669"/>
    <property type="project" value="TreeGrafter"/>
</dbReference>
<dbReference type="InterPro" id="IPR000742">
    <property type="entry name" value="EGF"/>
</dbReference>
<dbReference type="EMBL" id="JAWDGP010002218">
    <property type="protein sequence ID" value="KAK3784680.1"/>
    <property type="molecule type" value="Genomic_DNA"/>
</dbReference>
<protein>
    <recommendedName>
        <fullName evidence="6">EGF-like domain-containing protein</fullName>
    </recommendedName>
</protein>
<evidence type="ECO:0000313" key="8">
    <source>
        <dbReference type="Proteomes" id="UP001283361"/>
    </source>
</evidence>
<dbReference type="PROSITE" id="PS50026">
    <property type="entry name" value="EGF_3"/>
    <property type="match status" value="1"/>
</dbReference>
<evidence type="ECO:0000313" key="7">
    <source>
        <dbReference type="EMBL" id="KAK3784680.1"/>
    </source>
</evidence>
<dbReference type="GO" id="GO:0030414">
    <property type="term" value="F:peptidase inhibitor activity"/>
    <property type="evidence" value="ECO:0007669"/>
    <property type="project" value="InterPro"/>
</dbReference>
<evidence type="ECO:0000256" key="3">
    <source>
        <dbReference type="ARBA" id="ARBA00022737"/>
    </source>
</evidence>
<dbReference type="GO" id="GO:0045197">
    <property type="term" value="P:establishment or maintenance of epithelial cell apical/basal polarity"/>
    <property type="evidence" value="ECO:0007669"/>
    <property type="project" value="TreeGrafter"/>
</dbReference>
<sequence length="1100" mass="120446">MKQMHGDVRGVFQPFGGYVDQIVFENGSPCVSAIVYWVDVDEVTFRTAMEAMEKAMIRLWNRTWIVSLDGCSPDLTVLAFNLYLTGTPWTDYMADHSSPVYMEIEQQIEADFAELGGQLRTLELGDNNGCIRVFVDWEAWQPEEIIELTSRVTNSGFTINNQTVSVSTRPCTTSDAAIDECPPVPKGTSGICIMGCDDDNPEMACEEGYKCCSNGCGRVCVRVGYKIRVTVYVVADGMLPPSVAESPLSSITTSVYNMVKELFNTAESSPVLSVEVSNLGNHMIMGRDSTQMNLNMYLSEDLSNNELKAGIHKIEGMTLTFGAAQIRIAHAEFFNHSLHDFRSCGGAMCHGICKHQTTGADYCSCGAGRLGPSCSVFDCRKDPFSEVAIGVQENHCVQGQCVVYPGENGECNCTEGYYGDQCDVNVCNMLNNACGSHGKCVGLVDQGKLCECDQGWSGIFCDVNSSDDMKMSNCNMERRLMQFVHQQVYSTSLSPKLNVFMSTLLKRMQADMYSIPFCWAEGSGKDGEYHSTCHYSSDTLMSVTCECLNSLKQPSGYTYFGPGDCRMFSSGVFWNRDYFHILNMTWTEDLLLDDSEIYMAIKDQIAGAATSLGGGVSIINFMRKEEGCVIAQVDWYSSSLADEGKLAEALEANGITVMGQRKRISRNDCTGDNTVREYVATFTFYVSGLPTSIDMYDNSSMVYRMAKMAVEAAFSNLGGKLRTLYLSESDHGCVMFFVEWESTSIFNSFTVMENLKANGLNSGSQTFPVKLRPCQADTSDNACPAVNPGSIGICAEMCGDTNPCQEGYNCCSNGCGHVCIRADFKVKVLAMVTVDMDMTMHEDLRNRSSPLYRAMKEGINMKIEETFNSSIVVSAELKGISLSSFKLPFLLFLPIVLQTIPSPSIIHSPDNCAFTFYTSSSLKLPFSHLSRVSFKLLLLHHHHILMQTASSPLPILLQTASSPLPIFLQTGPSTFPILLQTASSPLPILLQTASSPLPILLQTAPSTLPILLQTAPSTLLILFQTAPSTLPILLQTAPSTLPILLQTASSPLPILLQTALYTLPILLQTAPSTLPILLQSAPSTLLILLQTAPSTLLILL</sequence>
<gene>
    <name evidence="7" type="ORF">RRG08_009405</name>
</gene>
<comment type="caution">
    <text evidence="7">The sequence shown here is derived from an EMBL/GenBank/DDBJ whole genome shotgun (WGS) entry which is preliminary data.</text>
</comment>
<keyword evidence="3" id="KW-0677">Repeat</keyword>
<dbReference type="InterPro" id="IPR051022">
    <property type="entry name" value="Notch_Cell-Fate_Det"/>
</dbReference>
<dbReference type="PANTHER" id="PTHR24049:SF22">
    <property type="entry name" value="DROSOPHILA CRUMBS HOMOLOG"/>
    <property type="match status" value="1"/>
</dbReference>
<proteinExistence type="predicted"/>
<evidence type="ECO:0000256" key="2">
    <source>
        <dbReference type="ARBA" id="ARBA00022729"/>
    </source>
</evidence>
<dbReference type="SMART" id="SM00181">
    <property type="entry name" value="EGF"/>
    <property type="match status" value="3"/>
</dbReference>
<feature type="domain" description="EGF-like" evidence="6">
    <location>
        <begin position="423"/>
        <end position="462"/>
    </location>
</feature>
<dbReference type="Pfam" id="PF00095">
    <property type="entry name" value="WAP"/>
    <property type="match status" value="2"/>
</dbReference>
<dbReference type="PROSITE" id="PS00022">
    <property type="entry name" value="EGF_1"/>
    <property type="match status" value="2"/>
</dbReference>
<keyword evidence="2" id="KW-0732">Signal</keyword>
<evidence type="ECO:0000259" key="6">
    <source>
        <dbReference type="PROSITE" id="PS50026"/>
    </source>
</evidence>
<accession>A0AAE1DW88</accession>